<dbReference type="STRING" id="1077936.SAMN05421545_2526"/>
<evidence type="ECO:0000313" key="3">
    <source>
        <dbReference type="EMBL" id="SIR14665.1"/>
    </source>
</evidence>
<keyword evidence="1" id="KW-0175">Coiled coil</keyword>
<reference evidence="4" key="1">
    <citation type="submission" date="2017-01" db="EMBL/GenBank/DDBJ databases">
        <authorList>
            <person name="Varghese N."/>
            <person name="Submissions S."/>
        </authorList>
    </citation>
    <scope>NUCLEOTIDE SEQUENCE [LARGE SCALE GENOMIC DNA]</scope>
    <source>
        <strain evidence="4">DM9</strain>
    </source>
</reference>
<proteinExistence type="predicted"/>
<evidence type="ECO:0000259" key="2">
    <source>
        <dbReference type="Pfam" id="PF05670"/>
    </source>
</evidence>
<dbReference type="InterPro" id="IPR051608">
    <property type="entry name" value="RQC_Subunit_NEMF"/>
</dbReference>
<dbReference type="PANTHER" id="PTHR15239:SF6">
    <property type="entry name" value="RIBOSOME QUALITY CONTROL COMPLEX SUBUNIT NEMF"/>
    <property type="match status" value="1"/>
</dbReference>
<dbReference type="Gene3D" id="2.30.310.10">
    <property type="entry name" value="ibrinogen binding protein from staphylococcus aureus domain"/>
    <property type="match status" value="1"/>
</dbReference>
<organism evidence="3 4">
    <name type="scientific">Pontibacter lucknowensis</name>
    <dbReference type="NCBI Taxonomy" id="1077936"/>
    <lineage>
        <taxon>Bacteria</taxon>
        <taxon>Pseudomonadati</taxon>
        <taxon>Bacteroidota</taxon>
        <taxon>Cytophagia</taxon>
        <taxon>Cytophagales</taxon>
        <taxon>Hymenobacteraceae</taxon>
        <taxon>Pontibacter</taxon>
    </lineage>
</organism>
<dbReference type="GO" id="GO:0043023">
    <property type="term" value="F:ribosomal large subunit binding"/>
    <property type="evidence" value="ECO:0007669"/>
    <property type="project" value="TreeGrafter"/>
</dbReference>
<sequence length="523" mass="60498">MHQNYYFLRQLSEQLRSRLVGMEVVTCFSQNKDELVIGFTEGERELYVRASLTAHFSSLSFPSEFKRAKANTINLFGELLGQTVQDVVQHLNERSFYLRLSDGYTLLFKLFGNRSNIVLFQGDEPLKLFHKKFGADLELNPLQMDRPIRQNFEAFAAAEGNIKKVYPTFGDLPALYLEQQGYSQLTPEDKWELVQTMLELLEAPAAYYLIRLDGKLRLSLLQLGEVLQVYDNPIEALNGFTRSYLSETGFERIFEQTQQQLRKKQRATQAILEQTEARLHELRHGRSYSQIADIIMANLTNIPPRATEVELYDFYTDRQRKFKLKANETPQKQAERLYRKAKKQHVEISQLEERQERKLEEAIVLDDALHALEEAKTYKALKLYLKEHAHLLTTKQQAQQEAPFRLFETEGYKILVGKSAQNNDLLTQRHTYKEDIWLHAKDVSGSHVVIKHQAGKTVPATVLEKAAQLAAYYSKRKSDSLCPVLYTPKKWVRKPKGAPAGAVVVEREQVMLVKPENPFERKV</sequence>
<name>A0A1N6YJ76_9BACT</name>
<feature type="coiled-coil region" evidence="1">
    <location>
        <begin position="334"/>
        <end position="361"/>
    </location>
</feature>
<dbReference type="Pfam" id="PF05833">
    <property type="entry name" value="NFACT_N"/>
    <property type="match status" value="1"/>
</dbReference>
<dbReference type="InterPro" id="IPR008532">
    <property type="entry name" value="NFACT_RNA-bd"/>
</dbReference>
<accession>A0A1N6YJ76</accession>
<evidence type="ECO:0000256" key="1">
    <source>
        <dbReference type="SAM" id="Coils"/>
    </source>
</evidence>
<dbReference type="Proteomes" id="UP000185924">
    <property type="component" value="Unassembled WGS sequence"/>
</dbReference>
<keyword evidence="4" id="KW-1185">Reference proteome</keyword>
<evidence type="ECO:0000313" key="4">
    <source>
        <dbReference type="Proteomes" id="UP000185924"/>
    </source>
</evidence>
<feature type="domain" description="NFACT RNA-binding" evidence="2">
    <location>
        <begin position="407"/>
        <end position="501"/>
    </location>
</feature>
<dbReference type="Pfam" id="PF05670">
    <property type="entry name" value="NFACT-R_1"/>
    <property type="match status" value="1"/>
</dbReference>
<dbReference type="GO" id="GO:1990112">
    <property type="term" value="C:RQC complex"/>
    <property type="evidence" value="ECO:0007669"/>
    <property type="project" value="TreeGrafter"/>
</dbReference>
<dbReference type="OrthoDB" id="9766163at2"/>
<gene>
    <name evidence="3" type="ORF">SAMN05421545_2526</name>
</gene>
<protein>
    <submittedName>
        <fullName evidence="3">Predicted component of the ribosome quality control (RQC) complex, YloA/Tae2 family, contains fibronectin-binding (FbpA) and DUF814 domains</fullName>
    </submittedName>
</protein>
<dbReference type="RefSeq" id="WP_076422369.1">
    <property type="nucleotide sequence ID" value="NZ_FTNM01000003.1"/>
</dbReference>
<dbReference type="PANTHER" id="PTHR15239">
    <property type="entry name" value="NUCLEAR EXPORT MEDIATOR FACTOR NEMF"/>
    <property type="match status" value="1"/>
</dbReference>
<dbReference type="GO" id="GO:0000049">
    <property type="term" value="F:tRNA binding"/>
    <property type="evidence" value="ECO:0007669"/>
    <property type="project" value="TreeGrafter"/>
</dbReference>
<dbReference type="EMBL" id="FTNM01000003">
    <property type="protein sequence ID" value="SIR14665.1"/>
    <property type="molecule type" value="Genomic_DNA"/>
</dbReference>
<dbReference type="AlphaFoldDB" id="A0A1N6YJ76"/>
<dbReference type="GO" id="GO:0072344">
    <property type="term" value="P:rescue of stalled ribosome"/>
    <property type="evidence" value="ECO:0007669"/>
    <property type="project" value="TreeGrafter"/>
</dbReference>